<protein>
    <submittedName>
        <fullName evidence="4">Regulatory protein TetR</fullName>
    </submittedName>
</protein>
<dbReference type="eggNOG" id="COG1309">
    <property type="taxonomic scope" value="Bacteria"/>
</dbReference>
<dbReference type="EMBL" id="JJMU01000061">
    <property type="protein sequence ID" value="KGE13007.1"/>
    <property type="molecule type" value="Genomic_DNA"/>
</dbReference>
<dbReference type="STRING" id="1229276.DI53_3224"/>
<dbReference type="PRINTS" id="PR00455">
    <property type="entry name" value="HTHTETR"/>
</dbReference>
<dbReference type="PROSITE" id="PS50977">
    <property type="entry name" value="HTH_TETR_2"/>
    <property type="match status" value="1"/>
</dbReference>
<dbReference type="InterPro" id="IPR009057">
    <property type="entry name" value="Homeodomain-like_sf"/>
</dbReference>
<proteinExistence type="predicted"/>
<keyword evidence="5" id="KW-1185">Reference proteome</keyword>
<sequence>MTVFDFFIFLNVFRKKSESIKVKMDNKKEQIIQSALKRFAHYGYNKTTMSEVALDMNITKANLYYYYSDKTALIKDVMVYIFTDMLKNEYAIIDSYRANLLDVLNLLLETRANYLRDYYVLYISENHEWIKGQGVSTVLEAMHEKHIEMMTVLFTKAIDQGEVVLNDVKQDAACYIELIKGLSLIRSVTDVLSGMPNVEHVDEILDTQKRATAFIFENKLISKN</sequence>
<evidence type="ECO:0000313" key="5">
    <source>
        <dbReference type="Proteomes" id="UP000031802"/>
    </source>
</evidence>
<keyword evidence="1 2" id="KW-0238">DNA-binding</keyword>
<dbReference type="PANTHER" id="PTHR43479">
    <property type="entry name" value="ACREF/ENVCD OPERON REPRESSOR-RELATED"/>
    <property type="match status" value="1"/>
</dbReference>
<comment type="caution">
    <text evidence="4">The sequence shown here is derived from an EMBL/GenBank/DDBJ whole genome shotgun (WGS) entry which is preliminary data.</text>
</comment>
<name>A0A0B8SZ88_9SPHI</name>
<gene>
    <name evidence="4" type="ORF">DI53_3224</name>
</gene>
<dbReference type="InterPro" id="IPR001647">
    <property type="entry name" value="HTH_TetR"/>
</dbReference>
<evidence type="ECO:0000256" key="2">
    <source>
        <dbReference type="PROSITE-ProRule" id="PRU00335"/>
    </source>
</evidence>
<evidence type="ECO:0000259" key="3">
    <source>
        <dbReference type="PROSITE" id="PS50977"/>
    </source>
</evidence>
<feature type="DNA-binding region" description="H-T-H motif" evidence="2">
    <location>
        <begin position="48"/>
        <end position="67"/>
    </location>
</feature>
<dbReference type="InterPro" id="IPR050624">
    <property type="entry name" value="HTH-type_Tx_Regulator"/>
</dbReference>
<organism evidence="4 5">
    <name type="scientific">Sphingobacterium deserti</name>
    <dbReference type="NCBI Taxonomy" id="1229276"/>
    <lineage>
        <taxon>Bacteria</taxon>
        <taxon>Pseudomonadati</taxon>
        <taxon>Bacteroidota</taxon>
        <taxon>Sphingobacteriia</taxon>
        <taxon>Sphingobacteriales</taxon>
        <taxon>Sphingobacteriaceae</taxon>
        <taxon>Sphingobacterium</taxon>
    </lineage>
</organism>
<dbReference type="GO" id="GO:0003677">
    <property type="term" value="F:DNA binding"/>
    <property type="evidence" value="ECO:0007669"/>
    <property type="project" value="UniProtKB-UniRule"/>
</dbReference>
<dbReference type="Proteomes" id="UP000031802">
    <property type="component" value="Unassembled WGS sequence"/>
</dbReference>
<dbReference type="PANTHER" id="PTHR43479:SF11">
    <property type="entry name" value="ACREF_ENVCD OPERON REPRESSOR-RELATED"/>
    <property type="match status" value="1"/>
</dbReference>
<accession>A0A0B8SZ88</accession>
<reference evidence="4 5" key="2">
    <citation type="journal article" date="2015" name="PLoS ONE">
        <title>Whole-Genome Optical Mapping and Finished Genome Sequence of Sphingobacterium deserti sp. nov., a New Species Isolated from the Western Desert of China.</title>
        <authorList>
            <person name="Teng C."/>
            <person name="Zhou Z."/>
            <person name="Molnar I."/>
            <person name="Li X."/>
            <person name="Tang R."/>
            <person name="Chen M."/>
            <person name="Wang L."/>
            <person name="Su S."/>
            <person name="Zhang W."/>
            <person name="Lin M."/>
        </authorList>
    </citation>
    <scope>NUCLEOTIDE SEQUENCE [LARGE SCALE GENOMIC DNA]</scope>
    <source>
        <strain evidence="5">ACCC05744</strain>
    </source>
</reference>
<feature type="domain" description="HTH tetR-type" evidence="3">
    <location>
        <begin position="25"/>
        <end position="85"/>
    </location>
</feature>
<dbReference type="Gene3D" id="1.10.357.10">
    <property type="entry name" value="Tetracycline Repressor, domain 2"/>
    <property type="match status" value="1"/>
</dbReference>
<dbReference type="AlphaFoldDB" id="A0A0B8SZ88"/>
<dbReference type="PATRIC" id="fig|1229276.3.peg.3335"/>
<dbReference type="SUPFAM" id="SSF46689">
    <property type="entry name" value="Homeodomain-like"/>
    <property type="match status" value="1"/>
</dbReference>
<evidence type="ECO:0000256" key="1">
    <source>
        <dbReference type="ARBA" id="ARBA00023125"/>
    </source>
</evidence>
<dbReference type="Pfam" id="PF00440">
    <property type="entry name" value="TetR_N"/>
    <property type="match status" value="1"/>
</dbReference>
<reference evidence="5" key="1">
    <citation type="submission" date="2014-04" db="EMBL/GenBank/DDBJ databases">
        <title>Whole-Genome optical mapping and complete genome sequence of Sphingobacterium deserti sp. nov., a new spaces isolated from desert in the west of China.</title>
        <authorList>
            <person name="Teng C."/>
            <person name="Zhou Z."/>
            <person name="Li X."/>
            <person name="Chen M."/>
            <person name="Lin M."/>
            <person name="Wang L."/>
            <person name="Su S."/>
            <person name="Zhang C."/>
            <person name="Zhang W."/>
        </authorList>
    </citation>
    <scope>NUCLEOTIDE SEQUENCE [LARGE SCALE GENOMIC DNA]</scope>
    <source>
        <strain evidence="5">ACCC05744</strain>
    </source>
</reference>
<evidence type="ECO:0000313" key="4">
    <source>
        <dbReference type="EMBL" id="KGE13007.1"/>
    </source>
</evidence>